<dbReference type="InterPro" id="IPR003369">
    <property type="entry name" value="TatA/B/E"/>
</dbReference>
<dbReference type="HAMAP" id="MF_00236">
    <property type="entry name" value="TatA_E"/>
    <property type="match status" value="1"/>
</dbReference>
<protein>
    <recommendedName>
        <fullName evidence="9">Sec-independent protein translocase protein TatA</fullName>
    </recommendedName>
</protein>
<evidence type="ECO:0000256" key="8">
    <source>
        <dbReference type="ARBA" id="ARBA00023136"/>
    </source>
</evidence>
<comment type="function">
    <text evidence="9">Part of the twin-arginine translocation (Tat) system that transports large folded proteins containing a characteristic twin-arginine motif in their signal peptide across membranes. TatA could form the protein-conducting channel of the Tat system.</text>
</comment>
<dbReference type="PANTHER" id="PTHR42982">
    <property type="entry name" value="SEC-INDEPENDENT PROTEIN TRANSLOCASE PROTEIN TATA"/>
    <property type="match status" value="1"/>
</dbReference>
<dbReference type="PANTHER" id="PTHR42982:SF8">
    <property type="entry name" value="SEC-INDEPENDENT PROTEIN TRANSLOCASE PROTEIN TATA"/>
    <property type="match status" value="1"/>
</dbReference>
<sequence length="84" mass="8721">MSLPGGWELVLLVGVVVLLFGAGKLPDLARSVGQSARVFKAEARGMKEDEAAARAAQDRLSPGEQAPGTSGTEARGERREEAGS</sequence>
<feature type="region of interest" description="Disordered" evidence="10">
    <location>
        <begin position="47"/>
        <end position="84"/>
    </location>
</feature>
<dbReference type="NCBIfam" id="NF001854">
    <property type="entry name" value="PRK00575.1"/>
    <property type="match status" value="1"/>
</dbReference>
<keyword evidence="12" id="KW-1185">Reference proteome</keyword>
<keyword evidence="8 9" id="KW-0472">Membrane</keyword>
<feature type="compositionally biased region" description="Basic and acidic residues" evidence="10">
    <location>
        <begin position="74"/>
        <end position="84"/>
    </location>
</feature>
<evidence type="ECO:0000313" key="12">
    <source>
        <dbReference type="Proteomes" id="UP001500483"/>
    </source>
</evidence>
<keyword evidence="2 9" id="KW-0813">Transport</keyword>
<feature type="transmembrane region" description="Helical" evidence="9">
    <location>
        <begin position="6"/>
        <end position="25"/>
    </location>
</feature>
<evidence type="ECO:0000256" key="3">
    <source>
        <dbReference type="ARBA" id="ARBA00022475"/>
    </source>
</evidence>
<comment type="subunit">
    <text evidence="9">The Tat system comprises two distinct complexes: a TatABC complex, containing multiple copies of TatA, TatB and TatC subunits, and a separate TatA complex, containing only TatA subunits. Substrates initially bind to the TatABC complex, which probably triggers association of the separate TatA complex to form the active translocon.</text>
</comment>
<keyword evidence="5 9" id="KW-0653">Protein transport</keyword>
<evidence type="ECO:0000256" key="1">
    <source>
        <dbReference type="ARBA" id="ARBA00004162"/>
    </source>
</evidence>
<comment type="similarity">
    <text evidence="9">Belongs to the TatA/E family.</text>
</comment>
<evidence type="ECO:0000256" key="5">
    <source>
        <dbReference type="ARBA" id="ARBA00022927"/>
    </source>
</evidence>
<evidence type="ECO:0000256" key="7">
    <source>
        <dbReference type="ARBA" id="ARBA00023010"/>
    </source>
</evidence>
<dbReference type="InterPro" id="IPR006312">
    <property type="entry name" value="TatA/E"/>
</dbReference>
<reference evidence="12" key="1">
    <citation type="journal article" date="2019" name="Int. J. Syst. Evol. Microbiol.">
        <title>The Global Catalogue of Microorganisms (GCM) 10K type strain sequencing project: providing services to taxonomists for standard genome sequencing and annotation.</title>
        <authorList>
            <consortium name="The Broad Institute Genomics Platform"/>
            <consortium name="The Broad Institute Genome Sequencing Center for Infectious Disease"/>
            <person name="Wu L."/>
            <person name="Ma J."/>
        </authorList>
    </citation>
    <scope>NUCLEOTIDE SEQUENCE [LARGE SCALE GENOMIC DNA]</scope>
    <source>
        <strain evidence="12">JCM 9687</strain>
    </source>
</reference>
<evidence type="ECO:0000256" key="6">
    <source>
        <dbReference type="ARBA" id="ARBA00022989"/>
    </source>
</evidence>
<keyword evidence="6 9" id="KW-1133">Transmembrane helix</keyword>
<organism evidence="11 12">
    <name type="scientific">Saccharopolyspora gregorii</name>
    <dbReference type="NCBI Taxonomy" id="33914"/>
    <lineage>
        <taxon>Bacteria</taxon>
        <taxon>Bacillati</taxon>
        <taxon>Actinomycetota</taxon>
        <taxon>Actinomycetes</taxon>
        <taxon>Pseudonocardiales</taxon>
        <taxon>Pseudonocardiaceae</taxon>
        <taxon>Saccharopolyspora</taxon>
    </lineage>
</organism>
<dbReference type="EMBL" id="BAAAYK010000038">
    <property type="protein sequence ID" value="GAA3358070.1"/>
    <property type="molecule type" value="Genomic_DNA"/>
</dbReference>
<evidence type="ECO:0000313" key="11">
    <source>
        <dbReference type="EMBL" id="GAA3358070.1"/>
    </source>
</evidence>
<dbReference type="NCBIfam" id="TIGR01411">
    <property type="entry name" value="tatAE"/>
    <property type="match status" value="1"/>
</dbReference>
<evidence type="ECO:0000256" key="9">
    <source>
        <dbReference type="HAMAP-Rule" id="MF_00236"/>
    </source>
</evidence>
<evidence type="ECO:0000256" key="4">
    <source>
        <dbReference type="ARBA" id="ARBA00022692"/>
    </source>
</evidence>
<dbReference type="RefSeq" id="WP_344926988.1">
    <property type="nucleotide sequence ID" value="NZ_BAAAYK010000038.1"/>
</dbReference>
<gene>
    <name evidence="9" type="primary">tatA</name>
    <name evidence="11" type="ORF">GCM10020366_28670</name>
</gene>
<keyword evidence="4 9" id="KW-0812">Transmembrane</keyword>
<comment type="subcellular location">
    <subcellularLocation>
        <location evidence="1 9">Cell membrane</location>
        <topology evidence="1 9">Single-pass membrane protein</topology>
    </subcellularLocation>
</comment>
<keyword evidence="3 9" id="KW-1003">Cell membrane</keyword>
<proteinExistence type="inferred from homology"/>
<comment type="caution">
    <text evidence="11">The sequence shown here is derived from an EMBL/GenBank/DDBJ whole genome shotgun (WGS) entry which is preliminary data.</text>
</comment>
<keyword evidence="7 9" id="KW-0811">Translocation</keyword>
<name>A0ABP6RRX8_9PSEU</name>
<dbReference type="Gene3D" id="1.20.5.3310">
    <property type="match status" value="1"/>
</dbReference>
<accession>A0ABP6RRX8</accession>
<dbReference type="Proteomes" id="UP001500483">
    <property type="component" value="Unassembled WGS sequence"/>
</dbReference>
<dbReference type="Pfam" id="PF02416">
    <property type="entry name" value="TatA_B_E"/>
    <property type="match status" value="1"/>
</dbReference>
<evidence type="ECO:0000256" key="2">
    <source>
        <dbReference type="ARBA" id="ARBA00022448"/>
    </source>
</evidence>
<evidence type="ECO:0000256" key="10">
    <source>
        <dbReference type="SAM" id="MobiDB-lite"/>
    </source>
</evidence>